<dbReference type="InParanoid" id="A0A1E5RNC4"/>
<dbReference type="STRING" id="56408.A0A1E5RNC4"/>
<dbReference type="AlphaFoldDB" id="A0A1E5RNC4"/>
<comment type="caution">
    <text evidence="1">The sequence shown here is derived from an EMBL/GenBank/DDBJ whole genome shotgun (WGS) entry which is preliminary data.</text>
</comment>
<evidence type="ECO:0000313" key="2">
    <source>
        <dbReference type="Proteomes" id="UP000095728"/>
    </source>
</evidence>
<name>A0A1E5RNC4_9ASCO</name>
<sequence>MSTDSQLPRRRFYDVSSKEHVVISSEEASHTPIPVKGLTSEVSIYEPLLEKFHDLHQSVNHFYKTSVLEYQNLTHAAKNEIQNSKNYLNENFVVGNEYEMKEKLVPSVFYSLIGFYTGRIVTNPHNWNSVIFGTKSLLGKITTSLPSRLLFPIALGAYTFENQTPITYQRVGAVVKHDVLHKDTIEIIDIGKQEVEKTRKLFNDLSETIDLTLQKQIHRLRQYAVDTWPF</sequence>
<dbReference type="FunCoup" id="A0A1E5RNC4">
    <property type="interactions" value="46"/>
</dbReference>
<evidence type="ECO:0000313" key="1">
    <source>
        <dbReference type="EMBL" id="OEJ88381.1"/>
    </source>
</evidence>
<organism evidence="1 2">
    <name type="scientific">Hanseniaspora osmophila</name>
    <dbReference type="NCBI Taxonomy" id="56408"/>
    <lineage>
        <taxon>Eukaryota</taxon>
        <taxon>Fungi</taxon>
        <taxon>Dikarya</taxon>
        <taxon>Ascomycota</taxon>
        <taxon>Saccharomycotina</taxon>
        <taxon>Saccharomycetes</taxon>
        <taxon>Saccharomycodales</taxon>
        <taxon>Saccharomycodaceae</taxon>
        <taxon>Hanseniaspora</taxon>
    </lineage>
</organism>
<dbReference type="OrthoDB" id="4039294at2759"/>
<dbReference type="Proteomes" id="UP000095728">
    <property type="component" value="Unassembled WGS sequence"/>
</dbReference>
<proteinExistence type="predicted"/>
<reference evidence="2" key="1">
    <citation type="journal article" date="2016" name="Genome Announc.">
        <title>Genome sequences of three species of Hanseniaspora isolated from spontaneous wine fermentations.</title>
        <authorList>
            <person name="Sternes P.R."/>
            <person name="Lee D."/>
            <person name="Kutyna D.R."/>
            <person name="Borneman A.R."/>
        </authorList>
    </citation>
    <scope>NUCLEOTIDE SEQUENCE [LARGE SCALE GENOMIC DNA]</scope>
    <source>
        <strain evidence="2">AWRI3579</strain>
    </source>
</reference>
<protein>
    <submittedName>
        <fullName evidence="1">MICOS complex subunit MIC27</fullName>
    </submittedName>
</protein>
<gene>
    <name evidence="1" type="ORF">AWRI3579_g697</name>
</gene>
<accession>A0A1E5RNC4</accession>
<keyword evidence="2" id="KW-1185">Reference proteome</keyword>
<dbReference type="EMBL" id="LPNM01000005">
    <property type="protein sequence ID" value="OEJ88381.1"/>
    <property type="molecule type" value="Genomic_DNA"/>
</dbReference>